<dbReference type="GO" id="GO:0071555">
    <property type="term" value="P:cell wall organization"/>
    <property type="evidence" value="ECO:0007669"/>
    <property type="project" value="UniProtKB-KW"/>
</dbReference>
<dbReference type="EC" id="4.2.2.-" evidence="4"/>
<evidence type="ECO:0000256" key="2">
    <source>
        <dbReference type="ARBA" id="ARBA00023239"/>
    </source>
</evidence>
<evidence type="ECO:0000256" key="4">
    <source>
        <dbReference type="HAMAP-Rule" id="MF_02071"/>
    </source>
</evidence>
<dbReference type="InterPro" id="IPR036908">
    <property type="entry name" value="RlpA-like_sf"/>
</dbReference>
<comment type="similarity">
    <text evidence="4 5">Belongs to the RlpA family.</text>
</comment>
<dbReference type="GO" id="GO:0005886">
    <property type="term" value="C:plasma membrane"/>
    <property type="evidence" value="ECO:0007669"/>
    <property type="project" value="UniProtKB-SubCell"/>
</dbReference>
<dbReference type="AlphaFoldDB" id="A0A3N1MDG2"/>
<evidence type="ECO:0000259" key="7">
    <source>
        <dbReference type="PROSITE" id="PS51724"/>
    </source>
</evidence>
<evidence type="ECO:0000256" key="6">
    <source>
        <dbReference type="SAM" id="SignalP"/>
    </source>
</evidence>
<organism evidence="8 9">
    <name type="scientific">Stella humosa</name>
    <dbReference type="NCBI Taxonomy" id="94"/>
    <lineage>
        <taxon>Bacteria</taxon>
        <taxon>Pseudomonadati</taxon>
        <taxon>Pseudomonadota</taxon>
        <taxon>Alphaproteobacteria</taxon>
        <taxon>Rhodospirillales</taxon>
        <taxon>Stellaceae</taxon>
        <taxon>Stella</taxon>
    </lineage>
</organism>
<keyword evidence="4" id="KW-1003">Cell membrane</keyword>
<gene>
    <name evidence="4" type="primary">rlpA</name>
    <name evidence="8" type="ORF">EDC65_0768</name>
</gene>
<dbReference type="OrthoDB" id="9779128at2"/>
<dbReference type="GO" id="GO:0042834">
    <property type="term" value="F:peptidoglycan binding"/>
    <property type="evidence" value="ECO:0007669"/>
    <property type="project" value="InterPro"/>
</dbReference>
<dbReference type="InterPro" id="IPR012997">
    <property type="entry name" value="RplA"/>
</dbReference>
<feature type="chain" id="PRO_5018341463" description="Endolytic peptidoglycan transglycosylase RlpA" evidence="6">
    <location>
        <begin position="24"/>
        <end position="388"/>
    </location>
</feature>
<dbReference type="HAMAP" id="MF_02071">
    <property type="entry name" value="RlpA"/>
    <property type="match status" value="1"/>
</dbReference>
<keyword evidence="9" id="KW-1185">Reference proteome</keyword>
<keyword evidence="2 4" id="KW-0456">Lyase</keyword>
<dbReference type="InterPro" id="IPR034718">
    <property type="entry name" value="RlpA"/>
</dbReference>
<dbReference type="InterPro" id="IPR036680">
    <property type="entry name" value="SPOR-like_sf"/>
</dbReference>
<feature type="domain" description="SPOR" evidence="7">
    <location>
        <begin position="310"/>
        <end position="388"/>
    </location>
</feature>
<dbReference type="PROSITE" id="PS51257">
    <property type="entry name" value="PROKAR_LIPOPROTEIN"/>
    <property type="match status" value="1"/>
</dbReference>
<dbReference type="GO" id="GO:0008932">
    <property type="term" value="F:lytic endotransglycosylase activity"/>
    <property type="evidence" value="ECO:0007669"/>
    <property type="project" value="UniProtKB-UniRule"/>
</dbReference>
<proteinExistence type="inferred from homology"/>
<accession>A0A3N1MDG2</accession>
<keyword evidence="3 4" id="KW-0961">Cell wall biogenesis/degradation</keyword>
<comment type="caution">
    <text evidence="8">The sequence shown here is derived from an EMBL/GenBank/DDBJ whole genome shotgun (WGS) entry which is preliminary data.</text>
</comment>
<evidence type="ECO:0000256" key="5">
    <source>
        <dbReference type="RuleBase" id="RU003495"/>
    </source>
</evidence>
<dbReference type="GO" id="GO:0000270">
    <property type="term" value="P:peptidoglycan metabolic process"/>
    <property type="evidence" value="ECO:0007669"/>
    <property type="project" value="UniProtKB-UniRule"/>
</dbReference>
<dbReference type="GO" id="GO:0009279">
    <property type="term" value="C:cell outer membrane"/>
    <property type="evidence" value="ECO:0007669"/>
    <property type="project" value="TreeGrafter"/>
</dbReference>
<dbReference type="PANTHER" id="PTHR34183:SF1">
    <property type="entry name" value="ENDOLYTIC PEPTIDOGLYCAN TRANSGLYCOSYLASE RLPA"/>
    <property type="match status" value="1"/>
</dbReference>
<keyword evidence="1 6" id="KW-0732">Signal</keyword>
<dbReference type="InterPro" id="IPR009009">
    <property type="entry name" value="RlpA-like_DPBB"/>
</dbReference>
<dbReference type="InterPro" id="IPR007730">
    <property type="entry name" value="SPOR-like_dom"/>
</dbReference>
<dbReference type="SUPFAM" id="SSF50685">
    <property type="entry name" value="Barwin-like endoglucanases"/>
    <property type="match status" value="1"/>
</dbReference>
<dbReference type="PROSITE" id="PS51724">
    <property type="entry name" value="SPOR"/>
    <property type="match status" value="1"/>
</dbReference>
<dbReference type="Gene3D" id="2.40.40.10">
    <property type="entry name" value="RlpA-like domain"/>
    <property type="match status" value="1"/>
</dbReference>
<dbReference type="RefSeq" id="WP_123688330.1">
    <property type="nucleotide sequence ID" value="NZ_AP019700.1"/>
</dbReference>
<feature type="signal peptide" evidence="6">
    <location>
        <begin position="1"/>
        <end position="23"/>
    </location>
</feature>
<dbReference type="NCBIfam" id="TIGR00413">
    <property type="entry name" value="rlpA"/>
    <property type="match status" value="1"/>
</dbReference>
<protein>
    <recommendedName>
        <fullName evidence="4">Endolytic peptidoglycan transglycosylase RlpA</fullName>
        <ecNumber evidence="4">4.2.2.-</ecNumber>
    </recommendedName>
</protein>
<evidence type="ECO:0000313" key="9">
    <source>
        <dbReference type="Proteomes" id="UP000278222"/>
    </source>
</evidence>
<evidence type="ECO:0000256" key="3">
    <source>
        <dbReference type="ARBA" id="ARBA00023316"/>
    </source>
</evidence>
<evidence type="ECO:0000256" key="1">
    <source>
        <dbReference type="ARBA" id="ARBA00022729"/>
    </source>
</evidence>
<comment type="function">
    <text evidence="4">Lytic transglycosylase with a strong preference for naked glycan strands that lack stem peptides.</text>
</comment>
<dbReference type="PANTHER" id="PTHR34183">
    <property type="entry name" value="ENDOLYTIC PEPTIDOGLYCAN TRANSGLYCOSYLASE RLPA"/>
    <property type="match status" value="1"/>
</dbReference>
<evidence type="ECO:0000313" key="8">
    <source>
        <dbReference type="EMBL" id="ROQ01588.1"/>
    </source>
</evidence>
<reference evidence="8 9" key="1">
    <citation type="submission" date="2018-11" db="EMBL/GenBank/DDBJ databases">
        <title>Genomic Encyclopedia of Type Strains, Phase IV (KMG-IV): sequencing the most valuable type-strain genomes for metagenomic binning, comparative biology and taxonomic classification.</title>
        <authorList>
            <person name="Goeker M."/>
        </authorList>
    </citation>
    <scope>NUCLEOTIDE SEQUENCE [LARGE SCALE GENOMIC DNA]</scope>
    <source>
        <strain evidence="8 9">DSM 5900</strain>
    </source>
</reference>
<keyword evidence="4" id="KW-0472">Membrane</keyword>
<dbReference type="Pfam" id="PF05036">
    <property type="entry name" value="SPOR"/>
    <property type="match status" value="1"/>
</dbReference>
<dbReference type="Proteomes" id="UP000278222">
    <property type="component" value="Unassembled WGS sequence"/>
</dbReference>
<keyword evidence="4 8" id="KW-0449">Lipoprotein</keyword>
<dbReference type="Pfam" id="PF03330">
    <property type="entry name" value="DPBB_1"/>
    <property type="match status" value="1"/>
</dbReference>
<dbReference type="EMBL" id="RJKX01000011">
    <property type="protein sequence ID" value="ROQ01588.1"/>
    <property type="molecule type" value="Genomic_DNA"/>
</dbReference>
<keyword evidence="4" id="KW-0564">Palmitate</keyword>
<dbReference type="Gene3D" id="3.30.70.1070">
    <property type="entry name" value="Sporulation related repeat"/>
    <property type="match status" value="1"/>
</dbReference>
<name>A0A3N1MDG2_9PROT</name>
<dbReference type="CDD" id="cd22268">
    <property type="entry name" value="DPBB_RlpA-like"/>
    <property type="match status" value="1"/>
</dbReference>
<comment type="subcellular location">
    <subcellularLocation>
        <location evidence="4">Cell membrane</location>
        <topology evidence="4">Lipid-anchor</topology>
    </subcellularLocation>
</comment>
<sequence>MSWRLTPRAVAATALALLLGACAATPETGGGPVASGPKAGSPRGVFKVGNPYQIFGTWYYPKEDYEYRETGIASWYGTDFHGKATANGEVYDMNDLTAAHRTLPLPSVVRVTNLDNGRSMTLRVNDRGPFARNRIIDISRRGAQLLGFERQGTAKVRVEIMAAESEQLAQIYRGSTTIGQALARTPGLPDPSAVSVASVVVPGPVQVPPPALPIGLSPVGAPPIDATTPVVPIIGGTTPPPAQAIVGASVPMAVQPLAPPPAMAIEQVPLAPPPGVPVARSAPAPVLVASAPPPRAVVDAPQSGVVTVEPVRPTQIYVQAGAFSQRANADRVRQSIAANGRVQVTTVGVSGAPIHRVRLGPLRSVEEADQALARIAQAGYPEARIIVE</sequence>
<dbReference type="SUPFAM" id="SSF110997">
    <property type="entry name" value="Sporulation related repeat"/>
    <property type="match status" value="1"/>
</dbReference>